<evidence type="ECO:0000313" key="9">
    <source>
        <dbReference type="Proteomes" id="UP001595887"/>
    </source>
</evidence>
<feature type="transmembrane region" description="Helical" evidence="6">
    <location>
        <begin position="77"/>
        <end position="94"/>
    </location>
</feature>
<sequence>MLSRITNSGLILALCGFAGLSVGDAIIKSMAGHWPGTAIAALRYTIGAAGLGLLLWKVEGRQAFHIPMPKAQLLRGSMVALATVCFFSAIFLMPLAEATAIQFSSPMITALLSALFLGERATKATWLASIIAFAGVIVILRPNVELLGWAAFLPLIAAFGMAGVMIGNRQVASAGSALQMQFLIAVIAAVFLIVAAIAGHFSGFEPLAVSWPDWTVVARCALVAVTASFSHSLVYMGTTKASAAQVAPMVYVQIVMAMALGILFFGNWPDITALGGAGIIIAAGIYLWRSKRVGRG</sequence>
<comment type="similarity">
    <text evidence="2">Belongs to the drug/metabolite transporter (DMT) superfamily. 10 TMS drug/metabolite exporter (DME) (TC 2.A.7.3) family.</text>
</comment>
<dbReference type="EMBL" id="JBHSDH010000013">
    <property type="protein sequence ID" value="MFC4291662.1"/>
    <property type="molecule type" value="Genomic_DNA"/>
</dbReference>
<feature type="transmembrane region" description="Helical" evidence="6">
    <location>
        <begin position="246"/>
        <end position="265"/>
    </location>
</feature>
<keyword evidence="4 6" id="KW-1133">Transmembrane helix</keyword>
<evidence type="ECO:0000259" key="7">
    <source>
        <dbReference type="Pfam" id="PF00892"/>
    </source>
</evidence>
<evidence type="ECO:0000313" key="8">
    <source>
        <dbReference type="EMBL" id="MFC4291662.1"/>
    </source>
</evidence>
<organism evidence="8 9">
    <name type="scientific">Sphingorhabdus arenilitoris</name>
    <dbReference type="NCBI Taxonomy" id="1490041"/>
    <lineage>
        <taxon>Bacteria</taxon>
        <taxon>Pseudomonadati</taxon>
        <taxon>Pseudomonadota</taxon>
        <taxon>Alphaproteobacteria</taxon>
        <taxon>Sphingomonadales</taxon>
        <taxon>Sphingomonadaceae</taxon>
        <taxon>Sphingorhabdus</taxon>
    </lineage>
</organism>
<feature type="transmembrane region" description="Helical" evidence="6">
    <location>
        <begin position="214"/>
        <end position="234"/>
    </location>
</feature>
<comment type="caution">
    <text evidence="8">The sequence shown here is derived from an EMBL/GenBank/DDBJ whole genome shotgun (WGS) entry which is preliminary data.</text>
</comment>
<dbReference type="InterPro" id="IPR037185">
    <property type="entry name" value="EmrE-like"/>
</dbReference>
<evidence type="ECO:0000256" key="2">
    <source>
        <dbReference type="ARBA" id="ARBA00009853"/>
    </source>
</evidence>
<keyword evidence="5 6" id="KW-0472">Membrane</keyword>
<evidence type="ECO:0000256" key="1">
    <source>
        <dbReference type="ARBA" id="ARBA00004141"/>
    </source>
</evidence>
<feature type="transmembrane region" description="Helical" evidence="6">
    <location>
        <begin position="146"/>
        <end position="168"/>
    </location>
</feature>
<feature type="domain" description="EamA" evidence="7">
    <location>
        <begin position="149"/>
        <end position="283"/>
    </location>
</feature>
<reference evidence="9" key="1">
    <citation type="journal article" date="2019" name="Int. J. Syst. Evol. Microbiol.">
        <title>The Global Catalogue of Microorganisms (GCM) 10K type strain sequencing project: providing services to taxonomists for standard genome sequencing and annotation.</title>
        <authorList>
            <consortium name="The Broad Institute Genomics Platform"/>
            <consortium name="The Broad Institute Genome Sequencing Center for Infectious Disease"/>
            <person name="Wu L."/>
            <person name="Ma J."/>
        </authorList>
    </citation>
    <scope>NUCLEOTIDE SEQUENCE [LARGE SCALE GENOMIC DNA]</scope>
    <source>
        <strain evidence="9">CECT 8531</strain>
    </source>
</reference>
<dbReference type="RefSeq" id="WP_381421725.1">
    <property type="nucleotide sequence ID" value="NZ_JBHSDH010000013.1"/>
</dbReference>
<evidence type="ECO:0000256" key="6">
    <source>
        <dbReference type="SAM" id="Phobius"/>
    </source>
</evidence>
<feature type="transmembrane region" description="Helical" evidence="6">
    <location>
        <begin position="180"/>
        <end position="202"/>
    </location>
</feature>
<dbReference type="Proteomes" id="UP001595887">
    <property type="component" value="Unassembled WGS sequence"/>
</dbReference>
<accession>A0ABV8RE22</accession>
<evidence type="ECO:0000256" key="3">
    <source>
        <dbReference type="ARBA" id="ARBA00022692"/>
    </source>
</evidence>
<feature type="transmembrane region" description="Helical" evidence="6">
    <location>
        <begin position="35"/>
        <end position="56"/>
    </location>
</feature>
<evidence type="ECO:0000256" key="4">
    <source>
        <dbReference type="ARBA" id="ARBA00022989"/>
    </source>
</evidence>
<comment type="subcellular location">
    <subcellularLocation>
        <location evidence="1">Membrane</location>
        <topology evidence="1">Multi-pass membrane protein</topology>
    </subcellularLocation>
</comment>
<feature type="transmembrane region" description="Helical" evidence="6">
    <location>
        <begin position="124"/>
        <end position="140"/>
    </location>
</feature>
<proteinExistence type="inferred from homology"/>
<dbReference type="Pfam" id="PF00892">
    <property type="entry name" value="EamA"/>
    <property type="match status" value="2"/>
</dbReference>
<keyword evidence="9" id="KW-1185">Reference proteome</keyword>
<dbReference type="InterPro" id="IPR000620">
    <property type="entry name" value="EamA_dom"/>
</dbReference>
<name>A0ABV8RE22_9SPHN</name>
<dbReference type="PANTHER" id="PTHR22911:SF6">
    <property type="entry name" value="SOLUTE CARRIER FAMILY 35 MEMBER G1"/>
    <property type="match status" value="1"/>
</dbReference>
<keyword evidence="3 6" id="KW-0812">Transmembrane</keyword>
<protein>
    <submittedName>
        <fullName evidence="8">DMT family transporter</fullName>
    </submittedName>
</protein>
<evidence type="ECO:0000256" key="5">
    <source>
        <dbReference type="ARBA" id="ARBA00023136"/>
    </source>
</evidence>
<dbReference type="PANTHER" id="PTHR22911">
    <property type="entry name" value="ACYL-MALONYL CONDENSING ENZYME-RELATED"/>
    <property type="match status" value="1"/>
</dbReference>
<feature type="transmembrane region" description="Helical" evidence="6">
    <location>
        <begin position="100"/>
        <end position="117"/>
    </location>
</feature>
<feature type="transmembrane region" description="Helical" evidence="6">
    <location>
        <begin position="271"/>
        <end position="288"/>
    </location>
</feature>
<feature type="domain" description="EamA" evidence="7">
    <location>
        <begin position="8"/>
        <end position="140"/>
    </location>
</feature>
<gene>
    <name evidence="8" type="ORF">ACFOWX_04450</name>
</gene>
<dbReference type="SUPFAM" id="SSF103481">
    <property type="entry name" value="Multidrug resistance efflux transporter EmrE"/>
    <property type="match status" value="2"/>
</dbReference>